<dbReference type="EMBL" id="FQXJ01000004">
    <property type="protein sequence ID" value="SHH69000.1"/>
    <property type="molecule type" value="Genomic_DNA"/>
</dbReference>
<accession>A0A1M5V1F8</accession>
<organism evidence="1 2">
    <name type="scientific">Desulfosporosinus lacus DSM 15449</name>
    <dbReference type="NCBI Taxonomy" id="1121420"/>
    <lineage>
        <taxon>Bacteria</taxon>
        <taxon>Bacillati</taxon>
        <taxon>Bacillota</taxon>
        <taxon>Clostridia</taxon>
        <taxon>Eubacteriales</taxon>
        <taxon>Desulfitobacteriaceae</taxon>
        <taxon>Desulfosporosinus</taxon>
    </lineage>
</organism>
<proteinExistence type="predicted"/>
<name>A0A1M5V1F8_9FIRM</name>
<reference evidence="2" key="1">
    <citation type="submission" date="2016-11" db="EMBL/GenBank/DDBJ databases">
        <authorList>
            <person name="Varghese N."/>
            <person name="Submissions S."/>
        </authorList>
    </citation>
    <scope>NUCLEOTIDE SEQUENCE [LARGE SCALE GENOMIC DNA]</scope>
    <source>
        <strain evidence="2">DSM 15449</strain>
    </source>
</reference>
<protein>
    <submittedName>
        <fullName evidence="1">Uncharacterized protein</fullName>
    </submittedName>
</protein>
<gene>
    <name evidence="1" type="ORF">SAMN02746098_01156</name>
</gene>
<evidence type="ECO:0000313" key="1">
    <source>
        <dbReference type="EMBL" id="SHH69000.1"/>
    </source>
</evidence>
<dbReference type="AlphaFoldDB" id="A0A1M5V1F8"/>
<dbReference type="STRING" id="1121420.SAMN02746098_01156"/>
<keyword evidence="2" id="KW-1185">Reference proteome</keyword>
<sequence length="235" mass="27293">MKSKNEFYKAFFEALNKLGYDIKKSTSADYYADIYKNGQIVAFYLPNDTLEKNPFILVTDQTMDEINDLARRTALRCGICTEKPYSEQNQKLPGGAYLLSQYGDVVLACKYHPLFDYVFRTYRLSPENSKPMQVQHYYNKAAAMEEYAVRAGLIDARKLFSETELTLIHDQLVRFQISPNNDKTIEEFQTVCQAIDRIEEILPELKEREITLDFEQEFGQDLDLVRQNDELELGG</sequence>
<evidence type="ECO:0000313" key="2">
    <source>
        <dbReference type="Proteomes" id="UP000183954"/>
    </source>
</evidence>
<dbReference type="Proteomes" id="UP000183954">
    <property type="component" value="Unassembled WGS sequence"/>
</dbReference>
<dbReference type="OrthoDB" id="1794713at2"/>
<dbReference type="RefSeq" id="WP_073028497.1">
    <property type="nucleotide sequence ID" value="NZ_FQXJ01000004.1"/>
</dbReference>